<dbReference type="Pfam" id="PF04082">
    <property type="entry name" value="Fungal_trans"/>
    <property type="match status" value="1"/>
</dbReference>
<dbReference type="SMART" id="SM00906">
    <property type="entry name" value="Fungal_trans"/>
    <property type="match status" value="1"/>
</dbReference>
<dbReference type="InterPro" id="IPR007219">
    <property type="entry name" value="XnlR_reg_dom"/>
</dbReference>
<feature type="domain" description="Xylanolytic transcriptional activator regulatory" evidence="2">
    <location>
        <begin position="109"/>
        <end position="186"/>
    </location>
</feature>
<dbReference type="PANTHER" id="PTHR47431:SF2">
    <property type="entry name" value="ZN(II)2CYS6 TRANSCRIPTION FACTOR (EUROFUNG)"/>
    <property type="match status" value="1"/>
</dbReference>
<sequence>MLRRKAFDDAVADDEALINLYYANFHACHPILVPRTMYSSQHYPGYLRLVVHFIGSHFSSTMSGDSLRAATAEALTDADQQQGRRGYHLVQARLLFSIALHARNEIRESVSVLAQAVALALDLGMHRKSFCLTHGRQVSMEEESLRRTWWELYVTDGYVAALQRSPSFRCHSCGPDVPLPCDESLYVEGAFLMEPPTVEQFDARVYAEEELQFSSFCYRIEAVRILARALSISCVHEVQEEQVQAIDNALAAWRHNLAVGKTNIHDAFGQVDEMLFQAHMLIQYTTIYLHFWRSELAATVPAAFDIIRERHLPPVSTRHTHGIKAIEASKQLADLAALGVPVQKHTPFFVFALVFSAIVQLSACSLHGPDFRELYRDRLALITGVLKTLSPNWAFAQVVVRKVKRMTADLLRARTGEGAVESEFCQDSGVDLATPGVALRGSDFPWIDLLSWDPGAGSL</sequence>
<keyword evidence="4" id="KW-1185">Reference proteome</keyword>
<protein>
    <recommendedName>
        <fullName evidence="2">Xylanolytic transcriptional activator regulatory domain-containing protein</fullName>
    </recommendedName>
</protein>
<keyword evidence="1" id="KW-0539">Nucleus</keyword>
<dbReference type="GO" id="GO:0006351">
    <property type="term" value="P:DNA-templated transcription"/>
    <property type="evidence" value="ECO:0007669"/>
    <property type="project" value="InterPro"/>
</dbReference>
<dbReference type="PANTHER" id="PTHR47431">
    <property type="entry name" value="ZN(II)2CYS6 TRANSCRIPTION FACTOR (EUROFUNG)-RELATED"/>
    <property type="match status" value="1"/>
</dbReference>
<dbReference type="AlphaFoldDB" id="A0AA38RHU6"/>
<dbReference type="EMBL" id="JANBVO010000031">
    <property type="protein sequence ID" value="KAJ9138205.1"/>
    <property type="molecule type" value="Genomic_DNA"/>
</dbReference>
<organism evidence="3 4">
    <name type="scientific">Pleurostoma richardsiae</name>
    <dbReference type="NCBI Taxonomy" id="41990"/>
    <lineage>
        <taxon>Eukaryota</taxon>
        <taxon>Fungi</taxon>
        <taxon>Dikarya</taxon>
        <taxon>Ascomycota</taxon>
        <taxon>Pezizomycotina</taxon>
        <taxon>Sordariomycetes</taxon>
        <taxon>Sordariomycetidae</taxon>
        <taxon>Calosphaeriales</taxon>
        <taxon>Pleurostomataceae</taxon>
        <taxon>Pleurostoma</taxon>
    </lineage>
</organism>
<name>A0AA38RHU6_9PEZI</name>
<evidence type="ECO:0000259" key="2">
    <source>
        <dbReference type="SMART" id="SM00906"/>
    </source>
</evidence>
<evidence type="ECO:0000313" key="4">
    <source>
        <dbReference type="Proteomes" id="UP001174694"/>
    </source>
</evidence>
<accession>A0AA38RHU6</accession>
<dbReference type="Proteomes" id="UP001174694">
    <property type="component" value="Unassembled WGS sequence"/>
</dbReference>
<evidence type="ECO:0000313" key="3">
    <source>
        <dbReference type="EMBL" id="KAJ9138205.1"/>
    </source>
</evidence>
<dbReference type="GO" id="GO:0008270">
    <property type="term" value="F:zinc ion binding"/>
    <property type="evidence" value="ECO:0007669"/>
    <property type="project" value="InterPro"/>
</dbReference>
<dbReference type="GO" id="GO:0003677">
    <property type="term" value="F:DNA binding"/>
    <property type="evidence" value="ECO:0007669"/>
    <property type="project" value="InterPro"/>
</dbReference>
<comment type="caution">
    <text evidence="3">The sequence shown here is derived from an EMBL/GenBank/DDBJ whole genome shotgun (WGS) entry which is preliminary data.</text>
</comment>
<evidence type="ECO:0000256" key="1">
    <source>
        <dbReference type="ARBA" id="ARBA00023242"/>
    </source>
</evidence>
<proteinExistence type="predicted"/>
<gene>
    <name evidence="3" type="ORF">NKR23_g8707</name>
</gene>
<dbReference type="CDD" id="cd12148">
    <property type="entry name" value="fungal_TF_MHR"/>
    <property type="match status" value="1"/>
</dbReference>
<reference evidence="3" key="1">
    <citation type="submission" date="2022-07" db="EMBL/GenBank/DDBJ databases">
        <title>Fungi with potential for degradation of polypropylene.</title>
        <authorList>
            <person name="Gostincar C."/>
        </authorList>
    </citation>
    <scope>NUCLEOTIDE SEQUENCE</scope>
    <source>
        <strain evidence="3">EXF-13308</strain>
    </source>
</reference>